<dbReference type="GO" id="GO:0004497">
    <property type="term" value="F:monooxygenase activity"/>
    <property type="evidence" value="ECO:0007669"/>
    <property type="project" value="UniProtKB-KW"/>
</dbReference>
<dbReference type="EMBL" id="JALXMO010000013">
    <property type="protein sequence ID" value="MCT1607001.1"/>
    <property type="molecule type" value="Genomic_DNA"/>
</dbReference>
<dbReference type="Gene3D" id="3.30.70.2450">
    <property type="match status" value="1"/>
</dbReference>
<dbReference type="Gene3D" id="3.50.50.60">
    <property type="entry name" value="FAD/NAD(P)-binding domain"/>
    <property type="match status" value="1"/>
</dbReference>
<organism evidence="3 4">
    <name type="scientific">Nesterenkonia massiliensis</name>
    <dbReference type="NCBI Taxonomy" id="1232429"/>
    <lineage>
        <taxon>Bacteria</taxon>
        <taxon>Bacillati</taxon>
        <taxon>Actinomycetota</taxon>
        <taxon>Actinomycetes</taxon>
        <taxon>Micrococcales</taxon>
        <taxon>Micrococcaceae</taxon>
        <taxon>Nesterenkonia</taxon>
    </lineage>
</organism>
<dbReference type="PANTHER" id="PTHR43476">
    <property type="entry name" value="3-(3-HYDROXY-PHENYL)PROPIONATE/3-HYDROXYCINNAMIC ACID HYDROXYLASE"/>
    <property type="match status" value="1"/>
</dbReference>
<dbReference type="Pfam" id="PF01494">
    <property type="entry name" value="FAD_binding_3"/>
    <property type="match status" value="1"/>
</dbReference>
<comment type="caution">
    <text evidence="3">The sequence shown here is derived from an EMBL/GenBank/DDBJ whole genome shotgun (WGS) entry which is preliminary data.</text>
</comment>
<keyword evidence="4" id="KW-1185">Reference proteome</keyword>
<dbReference type="PRINTS" id="PR00420">
    <property type="entry name" value="RNGMNOXGNASE"/>
</dbReference>
<keyword evidence="3" id="KW-0503">Monooxygenase</keyword>
<dbReference type="RefSeq" id="WP_260073033.1">
    <property type="nucleotide sequence ID" value="NZ_JALXMO010000013.1"/>
</dbReference>
<dbReference type="InterPro" id="IPR036188">
    <property type="entry name" value="FAD/NAD-bd_sf"/>
</dbReference>
<keyword evidence="1" id="KW-0560">Oxidoreductase</keyword>
<dbReference type="SUPFAM" id="SSF51905">
    <property type="entry name" value="FAD/NAD(P)-binding domain"/>
    <property type="match status" value="1"/>
</dbReference>
<protein>
    <submittedName>
        <fullName evidence="3">FAD-dependent monooxygenase</fullName>
    </submittedName>
</protein>
<evidence type="ECO:0000313" key="4">
    <source>
        <dbReference type="Proteomes" id="UP001205046"/>
    </source>
</evidence>
<dbReference type="Proteomes" id="UP001205046">
    <property type="component" value="Unassembled WGS sequence"/>
</dbReference>
<evidence type="ECO:0000256" key="1">
    <source>
        <dbReference type="ARBA" id="ARBA00023002"/>
    </source>
</evidence>
<evidence type="ECO:0000313" key="3">
    <source>
        <dbReference type="EMBL" id="MCT1607001.1"/>
    </source>
</evidence>
<dbReference type="InterPro" id="IPR050631">
    <property type="entry name" value="PheA/TfdB_FAD_monoxygenase"/>
</dbReference>
<proteinExistence type="predicted"/>
<dbReference type="PANTHER" id="PTHR43476:SF3">
    <property type="entry name" value="FAD-BINDING MONOOXYGENASE"/>
    <property type="match status" value="1"/>
</dbReference>
<gene>
    <name evidence="3" type="ORF">M3B43_06600</name>
</gene>
<evidence type="ECO:0000259" key="2">
    <source>
        <dbReference type="Pfam" id="PF01494"/>
    </source>
</evidence>
<name>A0ABT2HQQ1_9MICC</name>
<dbReference type="InterPro" id="IPR002938">
    <property type="entry name" value="FAD-bd"/>
</dbReference>
<sequence length="369" mass="39736">MPEVLVIGAGPVGLLVAGQLQRHGVDVVLLEQRPEPGSGSRAIGIHPPVLRTLEPGGLTDALLAKAQRVHSGQARAQGRLLGTVDFSALNARFPFIATAPQAATEAVLAAQAPQPQRRAAVQSIEVGAADVTVTLNERHMRAPLVILAGGARSRSLVYRQPEARHYRDRYLMTDTEGTAAEDPAVAVIHLDPRGVLESFPLPDGRRRFVTWDAAGDHAAAGARQRMRIALQGRTSAEPEEVHGFGVRRFVAEQMRHGRLFVIGDAAHEVSPIGGQGMNLGLLDAVTLAPLLARWSQTSVAPEQELRHWESQRLRSARRAAGLAGLNTRLGRPAGYWSDTVRRRAVRTMLGPGPRSIFTRAYAMGFDTAG</sequence>
<reference evidence="3 4" key="1">
    <citation type="submission" date="2022-04" db="EMBL/GenBank/DDBJ databases">
        <title>Human microbiome associated bacterial genomes.</title>
        <authorList>
            <person name="Sandstrom S."/>
            <person name="Salamzade R."/>
            <person name="Kalan L.R."/>
        </authorList>
    </citation>
    <scope>NUCLEOTIDE SEQUENCE [LARGE SCALE GENOMIC DNA]</scope>
    <source>
        <strain evidence="4">p3-SID767</strain>
    </source>
</reference>
<accession>A0ABT2HQQ1</accession>
<feature type="domain" description="FAD-binding" evidence="2">
    <location>
        <begin position="3"/>
        <end position="319"/>
    </location>
</feature>